<dbReference type="Gene3D" id="1.10.510.10">
    <property type="entry name" value="Transferase(Phosphotransferase) domain 1"/>
    <property type="match status" value="1"/>
</dbReference>
<gene>
    <name evidence="1" type="ORF">SUNI508_01555</name>
</gene>
<protein>
    <recommendedName>
        <fullName evidence="3">Protein kinase domain-containing protein</fullName>
    </recommendedName>
</protein>
<proteinExistence type="predicted"/>
<dbReference type="EMBL" id="JARVKF010000396">
    <property type="protein sequence ID" value="KAK9417798.1"/>
    <property type="molecule type" value="Genomic_DNA"/>
</dbReference>
<organism evidence="1 2">
    <name type="scientific">Seiridium unicorne</name>
    <dbReference type="NCBI Taxonomy" id="138068"/>
    <lineage>
        <taxon>Eukaryota</taxon>
        <taxon>Fungi</taxon>
        <taxon>Dikarya</taxon>
        <taxon>Ascomycota</taxon>
        <taxon>Pezizomycotina</taxon>
        <taxon>Sordariomycetes</taxon>
        <taxon>Xylariomycetidae</taxon>
        <taxon>Amphisphaeriales</taxon>
        <taxon>Sporocadaceae</taxon>
        <taxon>Seiridium</taxon>
    </lineage>
</organism>
<name>A0ABR2UT03_9PEZI</name>
<accession>A0ABR2UT03</accession>
<dbReference type="Proteomes" id="UP001408356">
    <property type="component" value="Unassembled WGS sequence"/>
</dbReference>
<sequence length="125" mass="13834">MEAVFMLSVRTVHAGIAEKLTRLAKVLRGCVALAFPPGWPTNTDLAPETWPDGITQALQIAHNDIHSENVAFGDFTDEKEHDLSPILKILDFGSARVHDLSNPEEKTEFESRDFDATDVFSIGKI</sequence>
<evidence type="ECO:0008006" key="3">
    <source>
        <dbReference type="Google" id="ProtNLM"/>
    </source>
</evidence>
<dbReference type="SUPFAM" id="SSF56112">
    <property type="entry name" value="Protein kinase-like (PK-like)"/>
    <property type="match status" value="1"/>
</dbReference>
<reference evidence="1 2" key="1">
    <citation type="journal article" date="2024" name="J. Plant Pathol.">
        <title>Sequence and assembly of the genome of Seiridium unicorne, isolate CBS 538.82, causal agent of cypress canker disease.</title>
        <authorList>
            <person name="Scali E."/>
            <person name="Rocca G.D."/>
            <person name="Danti R."/>
            <person name="Garbelotto M."/>
            <person name="Barberini S."/>
            <person name="Baroncelli R."/>
            <person name="Emiliani G."/>
        </authorList>
    </citation>
    <scope>NUCLEOTIDE SEQUENCE [LARGE SCALE GENOMIC DNA]</scope>
    <source>
        <strain evidence="1 2">BM-138-508</strain>
    </source>
</reference>
<evidence type="ECO:0000313" key="2">
    <source>
        <dbReference type="Proteomes" id="UP001408356"/>
    </source>
</evidence>
<dbReference type="InterPro" id="IPR011009">
    <property type="entry name" value="Kinase-like_dom_sf"/>
</dbReference>
<evidence type="ECO:0000313" key="1">
    <source>
        <dbReference type="EMBL" id="KAK9417798.1"/>
    </source>
</evidence>
<keyword evidence="2" id="KW-1185">Reference proteome</keyword>
<comment type="caution">
    <text evidence="1">The sequence shown here is derived from an EMBL/GenBank/DDBJ whole genome shotgun (WGS) entry which is preliminary data.</text>
</comment>